<reference evidence="2 3" key="1">
    <citation type="submission" date="2014-04" db="EMBL/GenBank/DDBJ databases">
        <authorList>
            <consortium name="DOE Joint Genome Institute"/>
            <person name="Kuo A."/>
            <person name="Tarkka M."/>
            <person name="Buscot F."/>
            <person name="Kohler A."/>
            <person name="Nagy L.G."/>
            <person name="Floudas D."/>
            <person name="Copeland A."/>
            <person name="Barry K.W."/>
            <person name="Cichocki N."/>
            <person name="Veneault-Fourrey C."/>
            <person name="LaButti K."/>
            <person name="Lindquist E.A."/>
            <person name="Lipzen A."/>
            <person name="Lundell T."/>
            <person name="Morin E."/>
            <person name="Murat C."/>
            <person name="Sun H."/>
            <person name="Tunlid A."/>
            <person name="Henrissat B."/>
            <person name="Grigoriev I.V."/>
            <person name="Hibbett D.S."/>
            <person name="Martin F."/>
            <person name="Nordberg H.P."/>
            <person name="Cantor M.N."/>
            <person name="Hua S.X."/>
        </authorList>
    </citation>
    <scope>NUCLEOTIDE SEQUENCE [LARGE SCALE GENOMIC DNA]</scope>
    <source>
        <strain evidence="2 3">F 1598</strain>
    </source>
</reference>
<evidence type="ECO:0000313" key="2">
    <source>
        <dbReference type="EMBL" id="KIM90191.1"/>
    </source>
</evidence>
<dbReference type="HOGENOM" id="CLU_1129439_0_0_1"/>
<proteinExistence type="predicted"/>
<protein>
    <submittedName>
        <fullName evidence="2">Uncharacterized protein</fullName>
    </submittedName>
</protein>
<keyword evidence="3" id="KW-1185">Reference proteome</keyword>
<feature type="region of interest" description="Disordered" evidence="1">
    <location>
        <begin position="36"/>
        <end position="72"/>
    </location>
</feature>
<sequence length="216" mass="24508">MIFASVRQAYQYQIDQVELSRAGSRYTAQQSKKACTAMESQSDGGKLRPCVILGPGDDDDDPSIPEDKRKPPPVALLATFGMADIKGFPRGVQHHLVPIHATGIDLGEREHLHTTPDWDGRSPQYLIAYEYNPKEHKVIRHFRSPKSERMPYGTNYNIGHETLVQLNTLCWRRTVAWQRKNEVLKKRDVKALLAWKPPKEPKDWDACTFATGASDV</sequence>
<name>A0A0C3GHS2_PILCF</name>
<organism evidence="2 3">
    <name type="scientific">Piloderma croceum (strain F 1598)</name>
    <dbReference type="NCBI Taxonomy" id="765440"/>
    <lineage>
        <taxon>Eukaryota</taxon>
        <taxon>Fungi</taxon>
        <taxon>Dikarya</taxon>
        <taxon>Basidiomycota</taxon>
        <taxon>Agaricomycotina</taxon>
        <taxon>Agaricomycetes</taxon>
        <taxon>Agaricomycetidae</taxon>
        <taxon>Atheliales</taxon>
        <taxon>Atheliaceae</taxon>
        <taxon>Piloderma</taxon>
    </lineage>
</organism>
<dbReference type="EMBL" id="KN832973">
    <property type="protein sequence ID" value="KIM90191.1"/>
    <property type="molecule type" value="Genomic_DNA"/>
</dbReference>
<accession>A0A0C3GHS2</accession>
<gene>
    <name evidence="2" type="ORF">PILCRDRAFT_174973</name>
</gene>
<reference evidence="3" key="2">
    <citation type="submission" date="2015-01" db="EMBL/GenBank/DDBJ databases">
        <title>Evolutionary Origins and Diversification of the Mycorrhizal Mutualists.</title>
        <authorList>
            <consortium name="DOE Joint Genome Institute"/>
            <consortium name="Mycorrhizal Genomics Consortium"/>
            <person name="Kohler A."/>
            <person name="Kuo A."/>
            <person name="Nagy L.G."/>
            <person name="Floudas D."/>
            <person name="Copeland A."/>
            <person name="Barry K.W."/>
            <person name="Cichocki N."/>
            <person name="Veneault-Fourrey C."/>
            <person name="LaButti K."/>
            <person name="Lindquist E.A."/>
            <person name="Lipzen A."/>
            <person name="Lundell T."/>
            <person name="Morin E."/>
            <person name="Murat C."/>
            <person name="Riley R."/>
            <person name="Ohm R."/>
            <person name="Sun H."/>
            <person name="Tunlid A."/>
            <person name="Henrissat B."/>
            <person name="Grigoriev I.V."/>
            <person name="Hibbett D.S."/>
            <person name="Martin F."/>
        </authorList>
    </citation>
    <scope>NUCLEOTIDE SEQUENCE [LARGE SCALE GENOMIC DNA]</scope>
    <source>
        <strain evidence="3">F 1598</strain>
    </source>
</reference>
<evidence type="ECO:0000313" key="3">
    <source>
        <dbReference type="Proteomes" id="UP000054166"/>
    </source>
</evidence>
<evidence type="ECO:0000256" key="1">
    <source>
        <dbReference type="SAM" id="MobiDB-lite"/>
    </source>
</evidence>
<dbReference type="AlphaFoldDB" id="A0A0C3GHS2"/>
<dbReference type="Proteomes" id="UP000054166">
    <property type="component" value="Unassembled WGS sequence"/>
</dbReference>
<dbReference type="InParanoid" id="A0A0C3GHS2"/>
<dbReference type="OrthoDB" id="3327494at2759"/>